<evidence type="ECO:0000313" key="4">
    <source>
        <dbReference type="Proteomes" id="UP001150266"/>
    </source>
</evidence>
<evidence type="ECO:0000259" key="2">
    <source>
        <dbReference type="PROSITE" id="PS51176"/>
    </source>
</evidence>
<dbReference type="EMBL" id="JAOTPV010000004">
    <property type="protein sequence ID" value="KAJ4483183.1"/>
    <property type="molecule type" value="Genomic_DNA"/>
</dbReference>
<dbReference type="Gene3D" id="3.40.50.720">
    <property type="entry name" value="NAD(P)-binding Rossmann-like Domain"/>
    <property type="match status" value="1"/>
</dbReference>
<dbReference type="GO" id="GO:0008977">
    <property type="term" value="F:prephenate dehydrogenase (NAD+) activity"/>
    <property type="evidence" value="ECO:0007669"/>
    <property type="project" value="InterPro"/>
</dbReference>
<dbReference type="InterPro" id="IPR008927">
    <property type="entry name" value="6-PGluconate_DH-like_C_sf"/>
</dbReference>
<dbReference type="SUPFAM" id="SSF51735">
    <property type="entry name" value="NAD(P)-binding Rossmann-fold domains"/>
    <property type="match status" value="1"/>
</dbReference>
<dbReference type="InterPro" id="IPR003099">
    <property type="entry name" value="Prephen_DH"/>
</dbReference>
<dbReference type="GO" id="GO:0004665">
    <property type="term" value="F:prephenate dehydrogenase (NADP+) activity"/>
    <property type="evidence" value="ECO:0007669"/>
    <property type="project" value="InterPro"/>
</dbReference>
<dbReference type="SUPFAM" id="SSF48179">
    <property type="entry name" value="6-phosphogluconate dehydrogenase C-terminal domain-like"/>
    <property type="match status" value="2"/>
</dbReference>
<dbReference type="InterPro" id="IPR006115">
    <property type="entry name" value="6PGDH_NADP-bd"/>
</dbReference>
<dbReference type="InterPro" id="IPR012385">
    <property type="entry name" value="Prephenate_DH_fun"/>
</dbReference>
<sequence length="481" mass="53936">MFSSTVSPNDAIESQPTIGIIGMGAMGKMYAKLFAQAGWKKIHVCDRPENFEITREYCSTNIPNAQVLKDGHAVARSSDFMMYSVEAEFIGRVVQEYGPSTKMGAIVSGQTSVKAPEKEAFEKSLPEDTHIISIHSLHGPTVSTIGQPLIIINHRCSANALSLVENLLRSFKSRFVYLTYEEHDLVTANTQAVTHAAFLSMGTAWASEGSYPWEQGRYVGGIETVKVNLALRIYSNAWHVYAGLAILNPKAREQINQYAQSATELYKMMLEAGSGLPTRKNDQFSDPKRESKLRQRIEWAQGVVFDDLSRTRSRKPILLSEDILDKFSLGRSPMIPDPCPPEVDLSPRKANSHLSLLAMVDCWAHLNINPFHHLDLAATPLFRLFLGVAEHLFLNPSLMDMTIHSAIYDTWHRANDLEFVVAARGWSQCVEFMSFEVYRKRFDETRIFFEPRFDEVGLLGSEMIKAVMASEVDADSTKSSV</sequence>
<dbReference type="AlphaFoldDB" id="A0A9W9DRX0"/>
<protein>
    <submittedName>
        <fullName evidence="3">Prephenate dehydrogenase</fullName>
    </submittedName>
</protein>
<dbReference type="Pfam" id="PF03446">
    <property type="entry name" value="NAD_binding_2"/>
    <property type="match status" value="1"/>
</dbReference>
<dbReference type="PIRSF" id="PIRSF036510">
    <property type="entry name" value="PDH_fung"/>
    <property type="match status" value="1"/>
</dbReference>
<reference evidence="3" key="1">
    <citation type="submission" date="2022-08" db="EMBL/GenBank/DDBJ databases">
        <title>A Global Phylogenomic Analysis of the Shiitake Genus Lentinula.</title>
        <authorList>
            <consortium name="DOE Joint Genome Institute"/>
            <person name="Sierra-Patev S."/>
            <person name="Min B."/>
            <person name="Naranjo-Ortiz M."/>
            <person name="Looney B."/>
            <person name="Konkel Z."/>
            <person name="Slot J.C."/>
            <person name="Sakamoto Y."/>
            <person name="Steenwyk J.L."/>
            <person name="Rokas A."/>
            <person name="Carro J."/>
            <person name="Camarero S."/>
            <person name="Ferreira P."/>
            <person name="Molpeceres G."/>
            <person name="Ruiz-Duenas F.J."/>
            <person name="Serrano A."/>
            <person name="Henrissat B."/>
            <person name="Drula E."/>
            <person name="Hughes K.W."/>
            <person name="Mata J.L."/>
            <person name="Ishikawa N.K."/>
            <person name="Vargas-Isla R."/>
            <person name="Ushijima S."/>
            <person name="Smith C.A."/>
            <person name="Ahrendt S."/>
            <person name="Andreopoulos W."/>
            <person name="He G."/>
            <person name="Labutti K."/>
            <person name="Lipzen A."/>
            <person name="Ng V."/>
            <person name="Riley R."/>
            <person name="Sandor L."/>
            <person name="Barry K."/>
            <person name="Martinez A.T."/>
            <person name="Xiao Y."/>
            <person name="Gibbons J.G."/>
            <person name="Terashima K."/>
            <person name="Grigoriev I.V."/>
            <person name="Hibbett D.S."/>
        </authorList>
    </citation>
    <scope>NUCLEOTIDE SEQUENCE</scope>
    <source>
        <strain evidence="3">JLM2183</strain>
    </source>
</reference>
<evidence type="ECO:0000256" key="1">
    <source>
        <dbReference type="ARBA" id="ARBA00023002"/>
    </source>
</evidence>
<organism evidence="3 4">
    <name type="scientific">Lentinula aciculospora</name>
    <dbReference type="NCBI Taxonomy" id="153920"/>
    <lineage>
        <taxon>Eukaryota</taxon>
        <taxon>Fungi</taxon>
        <taxon>Dikarya</taxon>
        <taxon>Basidiomycota</taxon>
        <taxon>Agaricomycotina</taxon>
        <taxon>Agaricomycetes</taxon>
        <taxon>Agaricomycetidae</taxon>
        <taxon>Agaricales</taxon>
        <taxon>Marasmiineae</taxon>
        <taxon>Omphalotaceae</taxon>
        <taxon>Lentinula</taxon>
    </lineage>
</organism>
<dbReference type="GO" id="GO:0006571">
    <property type="term" value="P:tyrosine biosynthetic process"/>
    <property type="evidence" value="ECO:0007669"/>
    <property type="project" value="InterPro"/>
</dbReference>
<accession>A0A9W9DRX0</accession>
<dbReference type="InterPro" id="IPR036291">
    <property type="entry name" value="NAD(P)-bd_dom_sf"/>
</dbReference>
<dbReference type="Gene3D" id="1.10.3660.10">
    <property type="entry name" value="6-phosphogluconate dehydrogenase C-terminal like domain"/>
    <property type="match status" value="2"/>
</dbReference>
<keyword evidence="1" id="KW-0560">Oxidoreductase</keyword>
<keyword evidence="4" id="KW-1185">Reference proteome</keyword>
<dbReference type="GO" id="GO:0070403">
    <property type="term" value="F:NAD+ binding"/>
    <property type="evidence" value="ECO:0007669"/>
    <property type="project" value="TreeGrafter"/>
</dbReference>
<dbReference type="OrthoDB" id="5399569at2759"/>
<dbReference type="PANTHER" id="PTHR21363:SF0">
    <property type="entry name" value="PREPHENATE DEHYDROGENASE [NADP(+)]"/>
    <property type="match status" value="1"/>
</dbReference>
<feature type="domain" description="Prephenate/arogenate dehydrogenase" evidence="2">
    <location>
        <begin position="16"/>
        <end position="300"/>
    </location>
</feature>
<dbReference type="Proteomes" id="UP001150266">
    <property type="component" value="Unassembled WGS sequence"/>
</dbReference>
<name>A0A9W9DRX0_9AGAR</name>
<proteinExistence type="predicted"/>
<gene>
    <name evidence="3" type="ORF">J3R30DRAFT_3446719</name>
</gene>
<dbReference type="InterPro" id="IPR050812">
    <property type="entry name" value="Preph/Arog_dehydrog"/>
</dbReference>
<dbReference type="PANTHER" id="PTHR21363">
    <property type="entry name" value="PREPHENATE DEHYDROGENASE"/>
    <property type="match status" value="1"/>
</dbReference>
<dbReference type="PROSITE" id="PS51176">
    <property type="entry name" value="PDH_ADH"/>
    <property type="match status" value="1"/>
</dbReference>
<comment type="caution">
    <text evidence="3">The sequence shown here is derived from an EMBL/GenBank/DDBJ whole genome shotgun (WGS) entry which is preliminary data.</text>
</comment>
<evidence type="ECO:0000313" key="3">
    <source>
        <dbReference type="EMBL" id="KAJ4483183.1"/>
    </source>
</evidence>